<dbReference type="AlphaFoldDB" id="A0A2Z4FNI9"/>
<keyword evidence="1" id="KW-0732">Signal</keyword>
<dbReference type="RefSeq" id="WP_111335570.1">
    <property type="nucleotide sequence ID" value="NZ_CP030032.1"/>
</dbReference>
<evidence type="ECO:0000313" key="3">
    <source>
        <dbReference type="Proteomes" id="UP000249799"/>
    </source>
</evidence>
<dbReference type="Proteomes" id="UP000249799">
    <property type="component" value="Chromosome"/>
</dbReference>
<name>A0A2Z4FNI9_9DELT</name>
<evidence type="ECO:0000256" key="1">
    <source>
        <dbReference type="SAM" id="SignalP"/>
    </source>
</evidence>
<feature type="chain" id="PRO_5016343157" description="Outer membrane protein beta-barrel domain-containing protein" evidence="1">
    <location>
        <begin position="22"/>
        <end position="194"/>
    </location>
</feature>
<keyword evidence="3" id="KW-1185">Reference proteome</keyword>
<sequence>MMRTKISWMIAFLAVGFVTVAAPKDADALLRLGVDALWIPLATQTIEEDGVVLDSNHELASFGASAHGAIGFDIFALGLKANYFNSAISLPGETTRLEQVDLNLYGRVGFPTTDLAVFVEGGVTTNPELDYAGYNGGLGLTYDLAGKPFFDLNLGVMGQYINVAETEALLEDEQWAPSLSQGRLMVFLGMDFSI</sequence>
<dbReference type="OrthoDB" id="5505255at2"/>
<evidence type="ECO:0008006" key="4">
    <source>
        <dbReference type="Google" id="ProtNLM"/>
    </source>
</evidence>
<evidence type="ECO:0000313" key="2">
    <source>
        <dbReference type="EMBL" id="AWV90258.1"/>
    </source>
</evidence>
<feature type="signal peptide" evidence="1">
    <location>
        <begin position="1"/>
        <end position="21"/>
    </location>
</feature>
<dbReference type="KEGG" id="bsed:DN745_13330"/>
<proteinExistence type="predicted"/>
<accession>A0A2Z4FNI9</accession>
<dbReference type="EMBL" id="CP030032">
    <property type="protein sequence ID" value="AWV90258.1"/>
    <property type="molecule type" value="Genomic_DNA"/>
</dbReference>
<protein>
    <recommendedName>
        <fullName evidence="4">Outer membrane protein beta-barrel domain-containing protein</fullName>
    </recommendedName>
</protein>
<gene>
    <name evidence="2" type="ORF">DN745_13330</name>
</gene>
<organism evidence="2 3">
    <name type="scientific">Bradymonas sediminis</name>
    <dbReference type="NCBI Taxonomy" id="1548548"/>
    <lineage>
        <taxon>Bacteria</taxon>
        <taxon>Deltaproteobacteria</taxon>
        <taxon>Bradymonadales</taxon>
        <taxon>Bradymonadaceae</taxon>
        <taxon>Bradymonas</taxon>
    </lineage>
</organism>
<reference evidence="2 3" key="1">
    <citation type="submission" date="2018-06" db="EMBL/GenBank/DDBJ databases">
        <title>Lujinxingia sediminis gen. nov. sp. nov., a new facultative anaerobic member of the class Deltaproteobacteria, and proposal of Lujinxingaceae fam. nov.</title>
        <authorList>
            <person name="Guo L.-Y."/>
            <person name="Li C.-M."/>
            <person name="Wang S."/>
            <person name="Du Z.-J."/>
        </authorList>
    </citation>
    <scope>NUCLEOTIDE SEQUENCE [LARGE SCALE GENOMIC DNA]</scope>
    <source>
        <strain evidence="2 3">FA350</strain>
    </source>
</reference>